<gene>
    <name evidence="1" type="ORF">F4561_004616</name>
</gene>
<dbReference type="RefSeq" id="WP_184581351.1">
    <property type="nucleotide sequence ID" value="NZ_JACHJT010000001.1"/>
</dbReference>
<evidence type="ECO:0000313" key="2">
    <source>
        <dbReference type="Proteomes" id="UP000523007"/>
    </source>
</evidence>
<organism evidence="1 2">
    <name type="scientific">Lipingzhangella halophila</name>
    <dbReference type="NCBI Taxonomy" id="1783352"/>
    <lineage>
        <taxon>Bacteria</taxon>
        <taxon>Bacillati</taxon>
        <taxon>Actinomycetota</taxon>
        <taxon>Actinomycetes</taxon>
        <taxon>Streptosporangiales</taxon>
        <taxon>Nocardiopsidaceae</taxon>
        <taxon>Lipingzhangella</taxon>
    </lineage>
</organism>
<dbReference type="Proteomes" id="UP000523007">
    <property type="component" value="Unassembled WGS sequence"/>
</dbReference>
<protein>
    <submittedName>
        <fullName evidence="1">Uncharacterized protein</fullName>
    </submittedName>
</protein>
<proteinExistence type="predicted"/>
<dbReference type="AlphaFoldDB" id="A0A7W7W4H1"/>
<reference evidence="1 2" key="1">
    <citation type="submission" date="2020-08" db="EMBL/GenBank/DDBJ databases">
        <title>Sequencing the genomes of 1000 actinobacteria strains.</title>
        <authorList>
            <person name="Klenk H.-P."/>
        </authorList>
    </citation>
    <scope>NUCLEOTIDE SEQUENCE [LARGE SCALE GENOMIC DNA]</scope>
    <source>
        <strain evidence="1 2">DSM 102030</strain>
    </source>
</reference>
<dbReference type="EMBL" id="JACHJT010000001">
    <property type="protein sequence ID" value="MBB4933796.1"/>
    <property type="molecule type" value="Genomic_DNA"/>
</dbReference>
<accession>A0A7W7W4H1</accession>
<keyword evidence="2" id="KW-1185">Reference proteome</keyword>
<name>A0A7W7W4H1_9ACTN</name>
<sequence>MLILGLAGGLAVLLVGGIGAWAAFGFSPPYATTGECDDLLPEDALADVPGAEGNQVRQQDGFSGLMSSEDKYEDAQSCMLIDDQDSPDTAVLLSAYLHSSDIEEEDVRREMERQRDERFDEIDFEEGEAAGRLKGASAEVEVREISTGDGGTAFAADSPDAKLSEWTSTGRLSGAVFTTRNLEVVVTYLGPSDVSVEEHLEVVAGLADVVNRQISSTVETE</sequence>
<evidence type="ECO:0000313" key="1">
    <source>
        <dbReference type="EMBL" id="MBB4933796.1"/>
    </source>
</evidence>
<comment type="caution">
    <text evidence="1">The sequence shown here is derived from an EMBL/GenBank/DDBJ whole genome shotgun (WGS) entry which is preliminary data.</text>
</comment>